<reference evidence="2 3" key="2">
    <citation type="submission" date="2018-11" db="EMBL/GenBank/DDBJ databases">
        <authorList>
            <consortium name="Pathogen Informatics"/>
        </authorList>
    </citation>
    <scope>NUCLEOTIDE SEQUENCE [LARGE SCALE GENOMIC DNA]</scope>
</reference>
<evidence type="ECO:0000313" key="2">
    <source>
        <dbReference type="EMBL" id="VDO12351.1"/>
    </source>
</evidence>
<reference evidence="4" key="1">
    <citation type="submission" date="2017-02" db="UniProtKB">
        <authorList>
            <consortium name="WormBaseParasite"/>
        </authorList>
    </citation>
    <scope>IDENTIFICATION</scope>
</reference>
<sequence>MFAAIVATAAEIFVGVIIHRYLYQPLFASAFYVCSVIGICCGALDEKFRRIVYLELEHGEIALAVT</sequence>
<keyword evidence="3" id="KW-1185">Reference proteome</keyword>
<dbReference type="AlphaFoldDB" id="A0A0R3TWE7"/>
<dbReference type="Proteomes" id="UP000278807">
    <property type="component" value="Unassembled WGS sequence"/>
</dbReference>
<feature type="transmembrane region" description="Helical" evidence="1">
    <location>
        <begin position="25"/>
        <end position="44"/>
    </location>
</feature>
<protein>
    <submittedName>
        <fullName evidence="4">PrsW family intramembrane metalloprotease</fullName>
    </submittedName>
</protein>
<keyword evidence="1" id="KW-0472">Membrane</keyword>
<name>A0A0R3TWE7_RODNA</name>
<organism evidence="4">
    <name type="scientific">Rodentolepis nana</name>
    <name type="common">Dwarf tapeworm</name>
    <name type="synonym">Hymenolepis nana</name>
    <dbReference type="NCBI Taxonomy" id="102285"/>
    <lineage>
        <taxon>Eukaryota</taxon>
        <taxon>Metazoa</taxon>
        <taxon>Spiralia</taxon>
        <taxon>Lophotrochozoa</taxon>
        <taxon>Platyhelminthes</taxon>
        <taxon>Cestoda</taxon>
        <taxon>Eucestoda</taxon>
        <taxon>Cyclophyllidea</taxon>
        <taxon>Hymenolepididae</taxon>
        <taxon>Rodentolepis</taxon>
    </lineage>
</organism>
<evidence type="ECO:0000313" key="4">
    <source>
        <dbReference type="WBParaSite" id="HNAJ_0001217701-mRNA-1"/>
    </source>
</evidence>
<dbReference type="EMBL" id="UZAE01014078">
    <property type="protein sequence ID" value="VDO12351.1"/>
    <property type="molecule type" value="Genomic_DNA"/>
</dbReference>
<dbReference type="WBParaSite" id="HNAJ_0001217701-mRNA-1">
    <property type="protein sequence ID" value="HNAJ_0001217701-mRNA-1"/>
    <property type="gene ID" value="HNAJ_0001217701"/>
</dbReference>
<evidence type="ECO:0000256" key="1">
    <source>
        <dbReference type="SAM" id="Phobius"/>
    </source>
</evidence>
<keyword evidence="1" id="KW-1133">Transmembrane helix</keyword>
<proteinExistence type="predicted"/>
<gene>
    <name evidence="2" type="ORF">HNAJ_LOCUS12166</name>
</gene>
<accession>A0A0R3TWE7</accession>
<keyword evidence="1" id="KW-0812">Transmembrane</keyword>
<evidence type="ECO:0000313" key="3">
    <source>
        <dbReference type="Proteomes" id="UP000278807"/>
    </source>
</evidence>